<keyword evidence="1" id="KW-1133">Transmembrane helix</keyword>
<proteinExistence type="predicted"/>
<sequence length="63" mass="7353">MKYLLRYGLFLAGCGLSFYLYQHLLGAIPLLLLAFYFFYEAFSEIYANAMKQRNTELEKGETP</sequence>
<comment type="caution">
    <text evidence="2">The sequence shown here is derived from an EMBL/GenBank/DDBJ whole genome shotgun (WGS) entry which is preliminary data.</text>
</comment>
<feature type="transmembrane region" description="Helical" evidence="1">
    <location>
        <begin position="20"/>
        <end position="42"/>
    </location>
</feature>
<dbReference type="EMBL" id="VTEH01000007">
    <property type="protein sequence ID" value="TYR75315.1"/>
    <property type="molecule type" value="Genomic_DNA"/>
</dbReference>
<evidence type="ECO:0000256" key="1">
    <source>
        <dbReference type="SAM" id="Phobius"/>
    </source>
</evidence>
<evidence type="ECO:0000313" key="3">
    <source>
        <dbReference type="Proteomes" id="UP000323317"/>
    </source>
</evidence>
<organism evidence="2 3">
    <name type="scientific">Rossellomorea vietnamensis</name>
    <dbReference type="NCBI Taxonomy" id="218284"/>
    <lineage>
        <taxon>Bacteria</taxon>
        <taxon>Bacillati</taxon>
        <taxon>Bacillota</taxon>
        <taxon>Bacilli</taxon>
        <taxon>Bacillales</taxon>
        <taxon>Bacillaceae</taxon>
        <taxon>Rossellomorea</taxon>
    </lineage>
</organism>
<keyword evidence="1" id="KW-0812">Transmembrane</keyword>
<accession>A0A5D4KF06</accession>
<reference evidence="2 3" key="1">
    <citation type="submission" date="2019-08" db="EMBL/GenBank/DDBJ databases">
        <title>Bacillus genomes from the desert of Cuatro Cienegas, Coahuila.</title>
        <authorList>
            <person name="Olmedo-Alvarez G."/>
        </authorList>
    </citation>
    <scope>NUCLEOTIDE SEQUENCE [LARGE SCALE GENOMIC DNA]</scope>
    <source>
        <strain evidence="2 3">CH40_1T</strain>
    </source>
</reference>
<name>A0A5D4KF06_9BACI</name>
<keyword evidence="1" id="KW-0472">Membrane</keyword>
<protein>
    <submittedName>
        <fullName evidence="2">Uncharacterized protein</fullName>
    </submittedName>
</protein>
<dbReference type="RefSeq" id="WP_148946894.1">
    <property type="nucleotide sequence ID" value="NZ_VTEH01000007.1"/>
</dbReference>
<evidence type="ECO:0000313" key="2">
    <source>
        <dbReference type="EMBL" id="TYR75315.1"/>
    </source>
</evidence>
<dbReference type="AlphaFoldDB" id="A0A5D4KF06"/>
<gene>
    <name evidence="2" type="ORF">FZC79_11165</name>
</gene>
<dbReference type="Proteomes" id="UP000323317">
    <property type="component" value="Unassembled WGS sequence"/>
</dbReference>